<dbReference type="Proteomes" id="UP000282211">
    <property type="component" value="Unassembled WGS sequence"/>
</dbReference>
<dbReference type="GO" id="GO:0005886">
    <property type="term" value="C:plasma membrane"/>
    <property type="evidence" value="ECO:0007669"/>
    <property type="project" value="InterPro"/>
</dbReference>
<name>A0A420WF84_9PROT</name>
<dbReference type="PANTHER" id="PTHR37461">
    <property type="entry name" value="ANTI-SIGMA-K FACTOR RSKA"/>
    <property type="match status" value="1"/>
</dbReference>
<evidence type="ECO:0000259" key="1">
    <source>
        <dbReference type="Pfam" id="PF10099"/>
    </source>
</evidence>
<protein>
    <submittedName>
        <fullName evidence="2">Anti-sigma-K factor RskA</fullName>
    </submittedName>
</protein>
<evidence type="ECO:0000313" key="2">
    <source>
        <dbReference type="EMBL" id="RKQ69650.1"/>
    </source>
</evidence>
<dbReference type="GO" id="GO:0016989">
    <property type="term" value="F:sigma factor antagonist activity"/>
    <property type="evidence" value="ECO:0007669"/>
    <property type="project" value="TreeGrafter"/>
</dbReference>
<keyword evidence="3" id="KW-1185">Reference proteome</keyword>
<gene>
    <name evidence="2" type="ORF">DES40_2454</name>
</gene>
<dbReference type="GO" id="GO:0006417">
    <property type="term" value="P:regulation of translation"/>
    <property type="evidence" value="ECO:0007669"/>
    <property type="project" value="TreeGrafter"/>
</dbReference>
<dbReference type="InterPro" id="IPR018764">
    <property type="entry name" value="RskA_C"/>
</dbReference>
<comment type="caution">
    <text evidence="2">The sequence shown here is derived from an EMBL/GenBank/DDBJ whole genome shotgun (WGS) entry which is preliminary data.</text>
</comment>
<accession>A0A420WF84</accession>
<reference evidence="2 3" key="1">
    <citation type="submission" date="2018-10" db="EMBL/GenBank/DDBJ databases">
        <title>Genomic Encyclopedia of Type Strains, Phase IV (KMG-IV): sequencing the most valuable type-strain genomes for metagenomic binning, comparative biology and taxonomic classification.</title>
        <authorList>
            <person name="Goeker M."/>
        </authorList>
    </citation>
    <scope>NUCLEOTIDE SEQUENCE [LARGE SCALE GENOMIC DNA]</scope>
    <source>
        <strain evidence="2 3">DSM 22008</strain>
    </source>
</reference>
<sequence length="244" mass="26326">MTFDTPEYESLAIAYLTGQATQEQVATYRRLYATNDQFKAVVRNIETWLAPLNEDVPDRLAPEGLLESLLEDIEKDAVEAGEASLNAVAVNDNSVKKWKFAAMAASALAVLAIGSHFIPLGSKPAAPSEETQTLMALLSDNTQPELMAIIYEPKTGRVIARLSNVEIPPEKDLQLWLIREGEAAPRSLGVLNPAKTSNQIDFDIPILLQNETDTLAISLENLGGSKSAGPEGPVLYTGAVSALH</sequence>
<dbReference type="InParanoid" id="A0A420WF84"/>
<dbReference type="Pfam" id="PF10099">
    <property type="entry name" value="RskA_C"/>
    <property type="match status" value="1"/>
</dbReference>
<evidence type="ECO:0000313" key="3">
    <source>
        <dbReference type="Proteomes" id="UP000282211"/>
    </source>
</evidence>
<dbReference type="EMBL" id="RBII01000002">
    <property type="protein sequence ID" value="RKQ69650.1"/>
    <property type="molecule type" value="Genomic_DNA"/>
</dbReference>
<dbReference type="AlphaFoldDB" id="A0A420WF84"/>
<proteinExistence type="predicted"/>
<dbReference type="PANTHER" id="PTHR37461:SF1">
    <property type="entry name" value="ANTI-SIGMA-K FACTOR RSKA"/>
    <property type="match status" value="1"/>
</dbReference>
<dbReference type="OrthoDB" id="9816387at2"/>
<feature type="domain" description="Anti-sigma K factor RskA C-terminal" evidence="1">
    <location>
        <begin position="102"/>
        <end position="234"/>
    </location>
</feature>
<dbReference type="InterPro" id="IPR051474">
    <property type="entry name" value="Anti-sigma-K/W_factor"/>
</dbReference>
<dbReference type="RefSeq" id="WP_121102553.1">
    <property type="nucleotide sequence ID" value="NZ_RBII01000002.1"/>
</dbReference>
<organism evidence="2 3">
    <name type="scientific">Litorimonas taeanensis</name>
    <dbReference type="NCBI Taxonomy" id="568099"/>
    <lineage>
        <taxon>Bacteria</taxon>
        <taxon>Pseudomonadati</taxon>
        <taxon>Pseudomonadota</taxon>
        <taxon>Alphaproteobacteria</taxon>
        <taxon>Maricaulales</taxon>
        <taxon>Robiginitomaculaceae</taxon>
    </lineage>
</organism>